<sequence>MPFSLRSTSFCFLACLCSYSYGLAGSPLILPPDVTIPFKGDVICLNGDCAFVNIYAGAEQGSIISSNGQDLTITGQNHELSFTDSQGPVLKDYAFISAEESVTLRDFSTLMFSKNVSSGEKGMISGKTVSISGVDRVIFWDNSVRYSPLASTTGQTPPAPTTSDALKGSIFGVETSVEISRIQKELLFDNNAGNFGTVCHSAQGNTTFTVKECKGKIAFTDNTASCGGGVIYKGDVLFQDNEGAILFRGNAANDDLGILAVTQQTPPADVGGGGGAICAPDKTVTFKGNKGPITFDYNFAKGRGGVVQTQTFTLIADNAVFFSNNTAEKGGGAIYAPTVDISTNGGAILFERNRAAEGGAICVSAPTNNPPNNGKLTLNAADGDMIFSGNMTNDRPGERNAIRILDNGTAVSLNASGLSKLVFHDPVVQNNPTTTTTPPTTPTASGAVTINDSGSGSVVFTAESLTPSEKLNVLNATSNFPGTLTVSGGELVVTEGATLTTGSITATAGRVTLGSGASLSAVSGGATSNTSTCTVSKLGIDLESFLTPNYANAKLGADTTVSVNNNPTLDLVMNNQAEIYDNPLFMNSLTIPFVTLISNNNNNITKDSVTLNNAGAKHYGYQGTWSVDWKKPPLAPDPKGMVPPDLNNTLYLTWRPASNYGVYTLDPQRRGELVPNSIWVSGSALRTFTNGLKEHFVSRDVGFVASLQALGDYILNYVQDDRDGFLARYGGFQAVAASHYENGGIVGVAFGQLYGQTKSRLWHSKDAGNITMLSCFGRSYIDIKGTETVVYWESAYGYSVHRMHTQYFNDITQKFEHSKCRWHNNSYYAFVGAEHNFLEYCIPTRQLARDYDLTGFMRFEMSGGWSSASRETGALPRYFGRGSGHNMSLPIGVVAHAVSHVRRSPPSTLTMNIGYRPDIWRVTPHCNMEILANGVITPIQGSPLARHAFFLEVHDTLYIHHLGRAYMNYSLDARHRQTTHFVSLGLNRIF</sequence>
<dbReference type="SMART" id="SM00869">
    <property type="entry name" value="Autotransporter"/>
    <property type="match status" value="1"/>
</dbReference>
<dbReference type="InterPro" id="IPR011427">
    <property type="entry name" value="Polymorphic_membr_middle"/>
</dbReference>
<dbReference type="Proteomes" id="UP000825134">
    <property type="component" value="Chromosome"/>
</dbReference>
<dbReference type="RefSeq" id="WP_219664231.1">
    <property type="nucleotide sequence ID" value="NZ_CP063064.1"/>
</dbReference>
<evidence type="ECO:0000313" key="14">
    <source>
        <dbReference type="Proteomes" id="UP000825134"/>
    </source>
</evidence>
<comment type="subcellular location">
    <subcellularLocation>
        <location evidence="2">Cell outer membrane</location>
        <topology evidence="2">Peripheral membrane protein</topology>
        <orientation evidence="2">Extracellular side</orientation>
    </subcellularLocation>
    <subcellularLocation>
        <location evidence="1">Secreted</location>
        <location evidence="1">Cell wall</location>
    </subcellularLocation>
</comment>
<keyword evidence="8 11" id="KW-0732">Signal</keyword>
<evidence type="ECO:0000256" key="3">
    <source>
        <dbReference type="ARBA" id="ARBA00007542"/>
    </source>
</evidence>
<keyword evidence="6" id="KW-0964">Secreted</keyword>
<evidence type="ECO:0000256" key="10">
    <source>
        <dbReference type="ARBA" id="ARBA00023237"/>
    </source>
</evidence>
<evidence type="ECO:0000256" key="9">
    <source>
        <dbReference type="ARBA" id="ARBA00023136"/>
    </source>
</evidence>
<protein>
    <submittedName>
        <fullName evidence="13">Pmp family polymorphic membrane protein autotransporter adhesin</fullName>
    </submittedName>
</protein>
<dbReference type="GO" id="GO:0009279">
    <property type="term" value="C:cell outer membrane"/>
    <property type="evidence" value="ECO:0007669"/>
    <property type="project" value="UniProtKB-SubCell"/>
</dbReference>
<dbReference type="PROSITE" id="PS51208">
    <property type="entry name" value="AUTOTRANSPORTER"/>
    <property type="match status" value="1"/>
</dbReference>
<keyword evidence="10" id="KW-0998">Cell outer membrane</keyword>
<feature type="domain" description="Autotransporter" evidence="12">
    <location>
        <begin position="671"/>
        <end position="990"/>
    </location>
</feature>
<dbReference type="InterPro" id="IPR005546">
    <property type="entry name" value="Autotransporte_beta"/>
</dbReference>
<dbReference type="Pfam" id="PF03797">
    <property type="entry name" value="Autotransporter"/>
    <property type="match status" value="1"/>
</dbReference>
<dbReference type="InterPro" id="IPR003368">
    <property type="entry name" value="POMP_repeat"/>
</dbReference>
<organism evidence="13 14">
    <name type="scientific">Chlamydia suis</name>
    <dbReference type="NCBI Taxonomy" id="83559"/>
    <lineage>
        <taxon>Bacteria</taxon>
        <taxon>Pseudomonadati</taxon>
        <taxon>Chlamydiota</taxon>
        <taxon>Chlamydiia</taxon>
        <taxon>Chlamydiales</taxon>
        <taxon>Chlamydiaceae</taxon>
        <taxon>Chlamydia/Chlamydophila group</taxon>
        <taxon>Chlamydia</taxon>
    </lineage>
</organism>
<feature type="signal peptide" evidence="11">
    <location>
        <begin position="1"/>
        <end position="24"/>
    </location>
</feature>
<name>A0AAQ0EKJ9_9CHLA</name>
<keyword evidence="5" id="KW-0134">Cell wall</keyword>
<evidence type="ECO:0000256" key="6">
    <source>
        <dbReference type="ARBA" id="ARBA00022525"/>
    </source>
</evidence>
<keyword evidence="9" id="KW-0472">Membrane</keyword>
<comment type="similarity">
    <text evidence="3">Belongs to the PMP outer membrane protein family.</text>
</comment>
<dbReference type="NCBIfam" id="TIGR01376">
    <property type="entry name" value="POMP_repeat"/>
    <property type="match status" value="3"/>
</dbReference>
<dbReference type="SUPFAM" id="SSF103515">
    <property type="entry name" value="Autotransporter"/>
    <property type="match status" value="1"/>
</dbReference>
<dbReference type="AlphaFoldDB" id="A0AAQ0EKJ9"/>
<evidence type="ECO:0000256" key="5">
    <source>
        <dbReference type="ARBA" id="ARBA00022512"/>
    </source>
</evidence>
<evidence type="ECO:0000256" key="7">
    <source>
        <dbReference type="ARBA" id="ARBA00022692"/>
    </source>
</evidence>
<keyword evidence="4" id="KW-1134">Transmembrane beta strand</keyword>
<dbReference type="EMBL" id="CP063185">
    <property type="protein sequence ID" value="QYC74007.1"/>
    <property type="molecule type" value="Genomic_DNA"/>
</dbReference>
<dbReference type="Pfam" id="PF02415">
    <property type="entry name" value="Chlam_PMP"/>
    <property type="match status" value="2"/>
</dbReference>
<keyword evidence="7" id="KW-0812">Transmembrane</keyword>
<evidence type="ECO:0000256" key="1">
    <source>
        <dbReference type="ARBA" id="ARBA00004191"/>
    </source>
</evidence>
<accession>A0AAQ0EKJ9</accession>
<dbReference type="InterPro" id="IPR036709">
    <property type="entry name" value="Autotransporte_beta_dom_sf"/>
</dbReference>
<evidence type="ECO:0000313" key="13">
    <source>
        <dbReference type="EMBL" id="QYC74007.1"/>
    </source>
</evidence>
<feature type="chain" id="PRO_5043015204" evidence="11">
    <location>
        <begin position="25"/>
        <end position="990"/>
    </location>
</feature>
<evidence type="ECO:0000256" key="11">
    <source>
        <dbReference type="SAM" id="SignalP"/>
    </source>
</evidence>
<evidence type="ECO:0000256" key="4">
    <source>
        <dbReference type="ARBA" id="ARBA00022452"/>
    </source>
</evidence>
<proteinExistence type="inferred from homology"/>
<evidence type="ECO:0000256" key="8">
    <source>
        <dbReference type="ARBA" id="ARBA00022729"/>
    </source>
</evidence>
<gene>
    <name evidence="13" type="ORF">INQ84_02605</name>
</gene>
<evidence type="ECO:0000259" key="12">
    <source>
        <dbReference type="PROSITE" id="PS51208"/>
    </source>
</evidence>
<reference evidence="13" key="1">
    <citation type="journal article" date="2021" name="Front. Microbiol.">
        <title>Generation of Tetracycline and Rifamycin Resistant Chlamydia Suis Recombinants.</title>
        <authorList>
            <person name="Marti H."/>
            <person name="Bommana S."/>
            <person name="Read T.D."/>
            <person name="Pesch T."/>
            <person name="Prahauser B."/>
            <person name="Dean D."/>
            <person name="Borel N."/>
        </authorList>
    </citation>
    <scope>NUCLEOTIDE SEQUENCE</scope>
    <source>
        <strain evidence="13">208.1</strain>
    </source>
</reference>
<dbReference type="Pfam" id="PF07548">
    <property type="entry name" value="ChlamPMP_M"/>
    <property type="match status" value="1"/>
</dbReference>
<evidence type="ECO:0000256" key="2">
    <source>
        <dbReference type="ARBA" id="ARBA00004416"/>
    </source>
</evidence>